<evidence type="ECO:0000256" key="9">
    <source>
        <dbReference type="ARBA" id="ARBA00045104"/>
    </source>
</evidence>
<sequence>MSVLFLHPDLGIGGAERAIVDAAMAAKHAGYDVEIVTNFHDINHAFEETVDGSLKVTPVCQWLPRSVMGHFLALCAYMKMILASVWIVFARRRLVDLVFVDQVSAPLLVLKLAGIKTIFFGHFPDLLLSSHDSWIRKVYRYPLDLFEEFSTGMADTLVVNSHFTGATFKQTFSSLKNHKVYVLYPVPNTDNLVLPREVCEVSNTPYQPPNAKAALQSLQDVLGVRPKLMFLSINRYERKKNIRLAFESFAILKGNWSKLVKDSPLSPSDVYIVHAGGYDVRVRENVEYFDELKQLLEDLKISEQAVLLRSVPSGTKSLLIAASSALIYTPAFEHFGIVPIEAMYLGRPVIAMDAGGPRETLVHCETGFLCPIPSSGTFDNVETASQIAEYMCKFINDPELTTTMGKHCHAHVLQKFSTKAFQKKLCRIFKHTLSDYSYTLKLAGQLSMISTGGVGKLIL</sequence>
<evidence type="ECO:0000313" key="14">
    <source>
        <dbReference type="Proteomes" id="UP000019149"/>
    </source>
</evidence>
<dbReference type="Pfam" id="PF13439">
    <property type="entry name" value="Glyco_transf_4"/>
    <property type="match status" value="1"/>
</dbReference>
<organism evidence="13 14">
    <name type="scientific">Echinococcus granulosus</name>
    <name type="common">Hydatid tapeworm</name>
    <dbReference type="NCBI Taxonomy" id="6210"/>
    <lineage>
        <taxon>Eukaryota</taxon>
        <taxon>Metazoa</taxon>
        <taxon>Spiralia</taxon>
        <taxon>Lophotrochozoa</taxon>
        <taxon>Platyhelminthes</taxon>
        <taxon>Cestoda</taxon>
        <taxon>Eucestoda</taxon>
        <taxon>Cyclophyllidea</taxon>
        <taxon>Taeniidae</taxon>
        <taxon>Echinococcus</taxon>
        <taxon>Echinococcus granulosus group</taxon>
    </lineage>
</organism>
<dbReference type="EMBL" id="APAU02000156">
    <property type="protein sequence ID" value="EUB55531.1"/>
    <property type="molecule type" value="Genomic_DNA"/>
</dbReference>
<dbReference type="GO" id="GO:0102704">
    <property type="term" value="F:GDP-Man:Man(2)GlcNAc(2)-PP-Dol alpha-1,6-mannosyltransferase activity"/>
    <property type="evidence" value="ECO:0007669"/>
    <property type="project" value="UniProtKB-UniRule"/>
</dbReference>
<evidence type="ECO:0000256" key="1">
    <source>
        <dbReference type="ARBA" id="ARBA00004922"/>
    </source>
</evidence>
<evidence type="ECO:0000259" key="11">
    <source>
        <dbReference type="Pfam" id="PF00534"/>
    </source>
</evidence>
<dbReference type="InterPro" id="IPR027054">
    <property type="entry name" value="ALG2"/>
</dbReference>
<evidence type="ECO:0000256" key="5">
    <source>
        <dbReference type="ARBA" id="ARBA00022824"/>
    </source>
</evidence>
<evidence type="ECO:0000313" key="13">
    <source>
        <dbReference type="EMBL" id="EUB55531.1"/>
    </source>
</evidence>
<dbReference type="GO" id="GO:0004378">
    <property type="term" value="F:GDP-Man:Man(1)GlcNAc(2)-PP-Dol alpha-1,3-mannosyltransferase activity"/>
    <property type="evidence" value="ECO:0007669"/>
    <property type="project" value="UniProtKB-UniRule"/>
</dbReference>
<dbReference type="UniPathway" id="UPA00378"/>
<evidence type="ECO:0000256" key="6">
    <source>
        <dbReference type="ARBA" id="ARBA00022989"/>
    </source>
</evidence>
<evidence type="ECO:0000256" key="3">
    <source>
        <dbReference type="ARBA" id="ARBA00022679"/>
    </source>
</evidence>
<keyword evidence="2 10" id="KW-0328">Glycosyltransferase</keyword>
<gene>
    <name evidence="13" type="ORF">EGR_09601</name>
</gene>
<keyword evidence="4 10" id="KW-0812">Transmembrane</keyword>
<dbReference type="OMA" id="AMYMKCP"/>
<dbReference type="InterPro" id="IPR001296">
    <property type="entry name" value="Glyco_trans_1"/>
</dbReference>
<name>W6U4Q5_ECHGR</name>
<keyword evidence="7 10" id="KW-0472">Membrane</keyword>
<dbReference type="PANTHER" id="PTHR45918">
    <property type="entry name" value="ALPHA-1,3/1,6-MANNOSYLTRANSFERASE ALG2"/>
    <property type="match status" value="1"/>
</dbReference>
<evidence type="ECO:0000256" key="8">
    <source>
        <dbReference type="ARBA" id="ARBA00045103"/>
    </source>
</evidence>
<dbReference type="KEGG" id="egl:EGR_09601"/>
<dbReference type="PANTHER" id="PTHR45918:SF1">
    <property type="entry name" value="ALPHA-1,3_1,6-MANNOSYLTRANSFERASE ALG2"/>
    <property type="match status" value="1"/>
</dbReference>
<keyword evidence="6 10" id="KW-1133">Transmembrane helix</keyword>
<dbReference type="Gene3D" id="3.40.50.2000">
    <property type="entry name" value="Glycogen Phosphorylase B"/>
    <property type="match status" value="2"/>
</dbReference>
<proteinExistence type="inferred from homology"/>
<dbReference type="CTD" id="36345316"/>
<dbReference type="EC" id="2.4.1.257" evidence="10"/>
<evidence type="ECO:0000259" key="12">
    <source>
        <dbReference type="Pfam" id="PF13439"/>
    </source>
</evidence>
<dbReference type="STRING" id="6210.W6U4Q5"/>
<comment type="catalytic activity">
    <reaction evidence="9 10">
        <text>an alpha-D-Man-(1-&gt;3)-beta-D-Man-(1-&gt;4)-beta-D-GlcNAc-(1-&gt;4)-alpha-D-GlcNAc-diphospho-di-trans,poly-cis-dolichol + GDP-alpha-D-mannose = an alpha-D-Man-(1-&gt;3)-[alpha-D-Man-(1-&gt;6)]-beta-D-Man-(1-&gt;4)-beta-D-GlcNAc-(1-&gt;4)-alpha-D-GlcNAc-diphospho-di-trans,poly-cis-dolichol + GDP + H(+)</text>
        <dbReference type="Rhea" id="RHEA:29519"/>
        <dbReference type="Rhea" id="RHEA-COMP:19513"/>
        <dbReference type="Rhea" id="RHEA-COMP:19515"/>
        <dbReference type="ChEBI" id="CHEBI:15378"/>
        <dbReference type="ChEBI" id="CHEBI:57527"/>
        <dbReference type="ChEBI" id="CHEBI:58189"/>
        <dbReference type="ChEBI" id="CHEBI:132510"/>
        <dbReference type="ChEBI" id="CHEBI:132511"/>
        <dbReference type="EC" id="2.4.1.257"/>
    </reaction>
    <physiologicalReaction direction="left-to-right" evidence="9 10">
        <dbReference type="Rhea" id="RHEA:29520"/>
    </physiologicalReaction>
</comment>
<evidence type="ECO:0000256" key="4">
    <source>
        <dbReference type="ARBA" id="ARBA00022692"/>
    </source>
</evidence>
<dbReference type="Proteomes" id="UP000019149">
    <property type="component" value="Unassembled WGS sequence"/>
</dbReference>
<keyword evidence="14" id="KW-1185">Reference proteome</keyword>
<dbReference type="GeneID" id="36345316"/>
<comment type="caution">
    <text evidence="13">The sequence shown here is derived from an EMBL/GenBank/DDBJ whole genome shotgun (WGS) entry which is preliminary data.</text>
</comment>
<dbReference type="RefSeq" id="XP_024346727.1">
    <property type="nucleotide sequence ID" value="XM_024498850.1"/>
</dbReference>
<feature type="transmembrane region" description="Helical" evidence="10">
    <location>
        <begin position="71"/>
        <end position="89"/>
    </location>
</feature>
<feature type="domain" description="Glycosyl transferase family 1" evidence="11">
    <location>
        <begin position="227"/>
        <end position="404"/>
    </location>
</feature>
<feature type="domain" description="Glycosyltransferase subfamily 4-like N-terminal" evidence="12">
    <location>
        <begin position="12"/>
        <end position="185"/>
    </location>
</feature>
<dbReference type="AlphaFoldDB" id="W6U4Q5"/>
<comment type="function">
    <text evidence="10">Mannosylates Man(2)GlcNAc(2)-dolichol diphosphate and Man(1)GlcNAc(2)-dolichol diphosphate to form Man(3)GlcNAc(2)-dolichol diphosphate.</text>
</comment>
<comment type="subcellular location">
    <subcellularLocation>
        <location evidence="10">Endoplasmic reticulum membrane</location>
        <topology evidence="10">Single-pass membrane protein</topology>
    </subcellularLocation>
</comment>
<comment type="similarity">
    <text evidence="10">Belongs to the glycosyltransferase group 1 family.</text>
</comment>
<protein>
    <recommendedName>
        <fullName evidence="10">Alpha-1,3/1,6-mannosyltransferase ALG2</fullName>
        <ecNumber evidence="10">2.4.1.132</ecNumber>
        <ecNumber evidence="10">2.4.1.257</ecNumber>
    </recommendedName>
    <alternativeName>
        <fullName evidence="10">GDP-Man:Man(1)GlcNAc(2)-PP-Dol alpha-1,3-mannosyltransferase</fullName>
    </alternativeName>
</protein>
<evidence type="ECO:0000256" key="10">
    <source>
        <dbReference type="RuleBase" id="RU367136"/>
    </source>
</evidence>
<dbReference type="EC" id="2.4.1.132" evidence="10"/>
<keyword evidence="3 10" id="KW-0808">Transferase</keyword>
<dbReference type="OrthoDB" id="448893at2759"/>
<reference evidence="13 14" key="1">
    <citation type="journal article" date="2013" name="Nat. Genet.">
        <title>The genome of the hydatid tapeworm Echinococcus granulosus.</title>
        <authorList>
            <person name="Zheng H."/>
            <person name="Zhang W."/>
            <person name="Zhang L."/>
            <person name="Zhang Z."/>
            <person name="Li J."/>
            <person name="Lu G."/>
            <person name="Zhu Y."/>
            <person name="Wang Y."/>
            <person name="Huang Y."/>
            <person name="Liu J."/>
            <person name="Kang H."/>
            <person name="Chen J."/>
            <person name="Wang L."/>
            <person name="Chen A."/>
            <person name="Yu S."/>
            <person name="Gao Z."/>
            <person name="Jin L."/>
            <person name="Gu W."/>
            <person name="Wang Z."/>
            <person name="Zhao L."/>
            <person name="Shi B."/>
            <person name="Wen H."/>
            <person name="Lin R."/>
            <person name="Jones M.K."/>
            <person name="Brejova B."/>
            <person name="Vinar T."/>
            <person name="Zhao G."/>
            <person name="McManus D.P."/>
            <person name="Chen Z."/>
            <person name="Zhou Y."/>
            <person name="Wang S."/>
        </authorList>
    </citation>
    <scope>NUCLEOTIDE SEQUENCE [LARGE SCALE GENOMIC DNA]</scope>
</reference>
<dbReference type="SUPFAM" id="SSF53756">
    <property type="entry name" value="UDP-Glycosyltransferase/glycogen phosphorylase"/>
    <property type="match status" value="1"/>
</dbReference>
<comment type="catalytic activity">
    <reaction evidence="8 10">
        <text>a beta-D-Man-(1-&gt;4)-beta-D-GlcNAc-(1-&gt;4)-alpha-D-GlcNAc-diphospho-di-trans,poly-cis-dolichol + GDP-alpha-D-mannose = an alpha-D-Man-(1-&gt;3)-beta-D-Man-(1-&gt;4)-beta-D-GlcNAc-(1-&gt;4)-alpha-D-GlcNAc-diphospho-di-trans,poly-cis-dolichol + GDP + H(+)</text>
        <dbReference type="Rhea" id="RHEA:29515"/>
        <dbReference type="Rhea" id="RHEA-COMP:19511"/>
        <dbReference type="Rhea" id="RHEA-COMP:19513"/>
        <dbReference type="ChEBI" id="CHEBI:15378"/>
        <dbReference type="ChEBI" id="CHEBI:57527"/>
        <dbReference type="ChEBI" id="CHEBI:58189"/>
        <dbReference type="ChEBI" id="CHEBI:58472"/>
        <dbReference type="ChEBI" id="CHEBI:132510"/>
        <dbReference type="EC" id="2.4.1.132"/>
    </reaction>
    <physiologicalReaction direction="left-to-right" evidence="8 10">
        <dbReference type="Rhea" id="RHEA:29516"/>
    </physiologicalReaction>
</comment>
<keyword evidence="5" id="KW-0256">Endoplasmic reticulum</keyword>
<dbReference type="InterPro" id="IPR028098">
    <property type="entry name" value="Glyco_trans_4-like_N"/>
</dbReference>
<comment type="pathway">
    <text evidence="1 10">Protein modification; protein glycosylation.</text>
</comment>
<dbReference type="Pfam" id="PF00534">
    <property type="entry name" value="Glycos_transf_1"/>
    <property type="match status" value="1"/>
</dbReference>
<evidence type="ECO:0000256" key="2">
    <source>
        <dbReference type="ARBA" id="ARBA00022676"/>
    </source>
</evidence>
<dbReference type="GO" id="GO:0005789">
    <property type="term" value="C:endoplasmic reticulum membrane"/>
    <property type="evidence" value="ECO:0007669"/>
    <property type="project" value="UniProtKB-SubCell"/>
</dbReference>
<accession>W6U4Q5</accession>
<evidence type="ECO:0000256" key="7">
    <source>
        <dbReference type="ARBA" id="ARBA00023136"/>
    </source>
</evidence>